<protein>
    <submittedName>
        <fullName evidence="4">GNAT family N-acetyltransferase</fullName>
    </submittedName>
</protein>
<evidence type="ECO:0000313" key="4">
    <source>
        <dbReference type="EMBL" id="GAA1528426.1"/>
    </source>
</evidence>
<accession>A0ABN2AVR0</accession>
<evidence type="ECO:0000256" key="2">
    <source>
        <dbReference type="ARBA" id="ARBA00023315"/>
    </source>
</evidence>
<dbReference type="EMBL" id="BAAAQD010000010">
    <property type="protein sequence ID" value="GAA1528426.1"/>
    <property type="molecule type" value="Genomic_DNA"/>
</dbReference>
<keyword evidence="2" id="KW-0012">Acyltransferase</keyword>
<dbReference type="Pfam" id="PF00583">
    <property type="entry name" value="Acetyltransf_1"/>
    <property type="match status" value="1"/>
</dbReference>
<sequence length="165" mass="17863">MTAMIREVTADDLGLLHSLVLDMAASEEATDQISTDEAELGRALFGPAPVAWAHLAIDDKTGDVVGYTLWALVYSTWRGTAIHVDDIYIREDAVGTGVDTALLSTVAAVCAERGYRHMQWWGRPTNDPVDAYYRSIGAEIPSVLGEDIAIYRLTGAPLADLARQA</sequence>
<keyword evidence="1" id="KW-0808">Transferase</keyword>
<dbReference type="InterPro" id="IPR051016">
    <property type="entry name" value="Diverse_Substrate_AcTransf"/>
</dbReference>
<name>A0ABN2AVR0_9ACTN</name>
<proteinExistence type="predicted"/>
<evidence type="ECO:0000256" key="1">
    <source>
        <dbReference type="ARBA" id="ARBA00022679"/>
    </source>
</evidence>
<dbReference type="InterPro" id="IPR000182">
    <property type="entry name" value="GNAT_dom"/>
</dbReference>
<dbReference type="SUPFAM" id="SSF55729">
    <property type="entry name" value="Acyl-CoA N-acyltransferases (Nat)"/>
    <property type="match status" value="1"/>
</dbReference>
<reference evidence="4 5" key="1">
    <citation type="journal article" date="2019" name="Int. J. Syst. Evol. Microbiol.">
        <title>The Global Catalogue of Microorganisms (GCM) 10K type strain sequencing project: providing services to taxonomists for standard genome sequencing and annotation.</title>
        <authorList>
            <consortium name="The Broad Institute Genomics Platform"/>
            <consortium name="The Broad Institute Genome Sequencing Center for Infectious Disease"/>
            <person name="Wu L."/>
            <person name="Ma J."/>
        </authorList>
    </citation>
    <scope>NUCLEOTIDE SEQUENCE [LARGE SCALE GENOMIC DNA]</scope>
    <source>
        <strain evidence="4 5">JCM 15933</strain>
    </source>
</reference>
<dbReference type="Gene3D" id="3.40.630.30">
    <property type="match status" value="1"/>
</dbReference>
<dbReference type="Proteomes" id="UP001501470">
    <property type="component" value="Unassembled WGS sequence"/>
</dbReference>
<evidence type="ECO:0000259" key="3">
    <source>
        <dbReference type="PROSITE" id="PS51186"/>
    </source>
</evidence>
<dbReference type="PANTHER" id="PTHR10545:SF29">
    <property type="entry name" value="GH14572P-RELATED"/>
    <property type="match status" value="1"/>
</dbReference>
<gene>
    <name evidence="4" type="ORF">GCM10009827_052070</name>
</gene>
<evidence type="ECO:0000313" key="5">
    <source>
        <dbReference type="Proteomes" id="UP001501470"/>
    </source>
</evidence>
<comment type="caution">
    <text evidence="4">The sequence shown here is derived from an EMBL/GenBank/DDBJ whole genome shotgun (WGS) entry which is preliminary data.</text>
</comment>
<dbReference type="InterPro" id="IPR016181">
    <property type="entry name" value="Acyl_CoA_acyltransferase"/>
</dbReference>
<dbReference type="PANTHER" id="PTHR10545">
    <property type="entry name" value="DIAMINE N-ACETYLTRANSFERASE"/>
    <property type="match status" value="1"/>
</dbReference>
<dbReference type="PROSITE" id="PS51186">
    <property type="entry name" value="GNAT"/>
    <property type="match status" value="1"/>
</dbReference>
<feature type="domain" description="N-acetyltransferase" evidence="3">
    <location>
        <begin position="3"/>
        <end position="156"/>
    </location>
</feature>
<dbReference type="CDD" id="cd04301">
    <property type="entry name" value="NAT_SF"/>
    <property type="match status" value="1"/>
</dbReference>
<organism evidence="4 5">
    <name type="scientific">Dactylosporangium maewongense</name>
    <dbReference type="NCBI Taxonomy" id="634393"/>
    <lineage>
        <taxon>Bacteria</taxon>
        <taxon>Bacillati</taxon>
        <taxon>Actinomycetota</taxon>
        <taxon>Actinomycetes</taxon>
        <taxon>Micromonosporales</taxon>
        <taxon>Micromonosporaceae</taxon>
        <taxon>Dactylosporangium</taxon>
    </lineage>
</organism>
<keyword evidence="5" id="KW-1185">Reference proteome</keyword>